<dbReference type="InterPro" id="IPR005183">
    <property type="entry name" value="DUF305_CopM-like"/>
</dbReference>
<dbReference type="RefSeq" id="WP_394822273.1">
    <property type="nucleotide sequence ID" value="NZ_CP089984.1"/>
</dbReference>
<evidence type="ECO:0000313" key="3">
    <source>
        <dbReference type="EMBL" id="WXB12652.1"/>
    </source>
</evidence>
<dbReference type="Pfam" id="PF03713">
    <property type="entry name" value="DUF305"/>
    <property type="match status" value="1"/>
</dbReference>
<keyword evidence="4" id="KW-1185">Reference proteome</keyword>
<sequence>MESFRRRSMRPSWALLGIACWIGAAGCTGKAKAAPAATEAAGSASARGDEAPFLAENDAAMNKMMADMAVAPTGDVDRDFVAMMVPHHQGAIDMARAVLRYGHNEQVRRIAQEIVVEQMQEIAAMTLAVGQPLPPSIPAPTRAGVPEVTK</sequence>
<name>A0ABZ2LP11_9BACT</name>
<keyword evidence="1" id="KW-0732">Signal</keyword>
<reference evidence="3 4" key="1">
    <citation type="submission" date="2021-12" db="EMBL/GenBank/DDBJ databases">
        <title>Discovery of the Pendulisporaceae a myxobacterial family with distinct sporulation behavior and unique specialized metabolism.</title>
        <authorList>
            <person name="Garcia R."/>
            <person name="Popoff A."/>
            <person name="Bader C.D."/>
            <person name="Loehr J."/>
            <person name="Walesch S."/>
            <person name="Walt C."/>
            <person name="Boldt J."/>
            <person name="Bunk B."/>
            <person name="Haeckl F.J.F.P.J."/>
            <person name="Gunesch A.P."/>
            <person name="Birkelbach J."/>
            <person name="Nuebel U."/>
            <person name="Pietschmann T."/>
            <person name="Bach T."/>
            <person name="Mueller R."/>
        </authorList>
    </citation>
    <scope>NUCLEOTIDE SEQUENCE [LARGE SCALE GENOMIC DNA]</scope>
    <source>
        <strain evidence="3 4">MSr11954</strain>
    </source>
</reference>
<evidence type="ECO:0000259" key="2">
    <source>
        <dbReference type="Pfam" id="PF03713"/>
    </source>
</evidence>
<proteinExistence type="predicted"/>
<gene>
    <name evidence="3" type="ORF">LZC94_32980</name>
</gene>
<organism evidence="3 4">
    <name type="scientific">Pendulispora albinea</name>
    <dbReference type="NCBI Taxonomy" id="2741071"/>
    <lineage>
        <taxon>Bacteria</taxon>
        <taxon>Pseudomonadati</taxon>
        <taxon>Myxococcota</taxon>
        <taxon>Myxococcia</taxon>
        <taxon>Myxococcales</taxon>
        <taxon>Sorangiineae</taxon>
        <taxon>Pendulisporaceae</taxon>
        <taxon>Pendulispora</taxon>
    </lineage>
</organism>
<evidence type="ECO:0000256" key="1">
    <source>
        <dbReference type="SAM" id="SignalP"/>
    </source>
</evidence>
<dbReference type="Proteomes" id="UP001370348">
    <property type="component" value="Chromosome"/>
</dbReference>
<feature type="chain" id="PRO_5045506682" evidence="1">
    <location>
        <begin position="34"/>
        <end position="150"/>
    </location>
</feature>
<feature type="signal peptide" evidence="1">
    <location>
        <begin position="1"/>
        <end position="33"/>
    </location>
</feature>
<evidence type="ECO:0000313" key="4">
    <source>
        <dbReference type="Proteomes" id="UP001370348"/>
    </source>
</evidence>
<dbReference type="PROSITE" id="PS51257">
    <property type="entry name" value="PROKAR_LIPOPROTEIN"/>
    <property type="match status" value="1"/>
</dbReference>
<dbReference type="PANTHER" id="PTHR36933">
    <property type="entry name" value="SLL0788 PROTEIN"/>
    <property type="match status" value="1"/>
</dbReference>
<dbReference type="Gene3D" id="1.20.1260.10">
    <property type="match status" value="1"/>
</dbReference>
<dbReference type="PANTHER" id="PTHR36933:SF1">
    <property type="entry name" value="SLL0788 PROTEIN"/>
    <property type="match status" value="1"/>
</dbReference>
<accession>A0ABZ2LP11</accession>
<feature type="domain" description="DUF305" evidence="2">
    <location>
        <begin position="56"/>
        <end position="126"/>
    </location>
</feature>
<dbReference type="InterPro" id="IPR012347">
    <property type="entry name" value="Ferritin-like"/>
</dbReference>
<dbReference type="EMBL" id="CP089984">
    <property type="protein sequence ID" value="WXB12652.1"/>
    <property type="molecule type" value="Genomic_DNA"/>
</dbReference>
<protein>
    <submittedName>
        <fullName evidence="3">DUF305 domain-containing protein</fullName>
    </submittedName>
</protein>